<name>A0ACC0FPS0_9ERIC</name>
<proteinExistence type="predicted"/>
<dbReference type="EMBL" id="CM045770">
    <property type="protein sequence ID" value="KAI7990699.1"/>
    <property type="molecule type" value="Genomic_DNA"/>
</dbReference>
<keyword evidence="2" id="KW-1185">Reference proteome</keyword>
<evidence type="ECO:0000313" key="1">
    <source>
        <dbReference type="EMBL" id="KAI7990699.1"/>
    </source>
</evidence>
<reference evidence="1 2" key="1">
    <citation type="journal article" date="2022" name="Plant J.">
        <title>Chromosome-level genome of Camellia lanceoleosa provides a valuable resource for understanding genome evolution and self-incompatibility.</title>
        <authorList>
            <person name="Gong W."/>
            <person name="Xiao S."/>
            <person name="Wang L."/>
            <person name="Liao Z."/>
            <person name="Chang Y."/>
            <person name="Mo W."/>
            <person name="Hu G."/>
            <person name="Li W."/>
            <person name="Zhao G."/>
            <person name="Zhu H."/>
            <person name="Hu X."/>
            <person name="Ji K."/>
            <person name="Xiang X."/>
            <person name="Song Q."/>
            <person name="Yuan D."/>
            <person name="Jin S."/>
            <person name="Zhang L."/>
        </authorList>
    </citation>
    <scope>NUCLEOTIDE SEQUENCE [LARGE SCALE GENOMIC DNA]</scope>
    <source>
        <strain evidence="1">SQ_2022a</strain>
    </source>
</reference>
<sequence>MIHNSANEDKDKDVKIADQRNQARRPQIHGDRSDEVDVNFEIDDTDMDGGGESGSLISQRRLNFSFVY</sequence>
<comment type="caution">
    <text evidence="1">The sequence shown here is derived from an EMBL/GenBank/DDBJ whole genome shotgun (WGS) entry which is preliminary data.</text>
</comment>
<dbReference type="Proteomes" id="UP001060215">
    <property type="component" value="Chromosome 13"/>
</dbReference>
<evidence type="ECO:0000313" key="2">
    <source>
        <dbReference type="Proteomes" id="UP001060215"/>
    </source>
</evidence>
<gene>
    <name evidence="1" type="ORF">LOK49_LG12G02266</name>
</gene>
<organism evidence="1 2">
    <name type="scientific">Camellia lanceoleosa</name>
    <dbReference type="NCBI Taxonomy" id="1840588"/>
    <lineage>
        <taxon>Eukaryota</taxon>
        <taxon>Viridiplantae</taxon>
        <taxon>Streptophyta</taxon>
        <taxon>Embryophyta</taxon>
        <taxon>Tracheophyta</taxon>
        <taxon>Spermatophyta</taxon>
        <taxon>Magnoliopsida</taxon>
        <taxon>eudicotyledons</taxon>
        <taxon>Gunneridae</taxon>
        <taxon>Pentapetalae</taxon>
        <taxon>asterids</taxon>
        <taxon>Ericales</taxon>
        <taxon>Theaceae</taxon>
        <taxon>Camellia</taxon>
    </lineage>
</organism>
<protein>
    <submittedName>
        <fullName evidence="1">Uncharacterized protein</fullName>
    </submittedName>
</protein>
<accession>A0ACC0FPS0</accession>